<keyword evidence="19" id="KW-0869">Chloride channel</keyword>
<sequence>MISSDKIFGIFFFFQICIGLMGNSLLFILYMYVFLFLPHKKKPTDVILAHLTFANTLALVFRGVPNILSSFGISPEMGDIGCKAVVYIQRVTRSISLYTTSLQSTFQAVTITLSNSKWVWLKIKISTFIQPSLLFSWIINMVIYSEIILRNVANRNITDARSGYYAAYCKTDVPNHHIVATFLSAIFTRDLFLLSLMTCSSIYMVTILFRHRKTAQHVRSTIQSPQGSPEIKATKVILMLEPVKGLKKLDSYLNSPLPDEVDAHSTEEAAVSGRKFLDGNELTLADCNLLPKLHIIKIMAKRYRDFEFPSEMTGIWRYLNNVYARDEFTNTCPADQEIEHAYSDVAKRMK</sequence>
<comment type="catalytic activity">
    <reaction evidence="24">
        <text>chloride(in) = chloride(out)</text>
        <dbReference type="Rhea" id="RHEA:29823"/>
        <dbReference type="ChEBI" id="CHEBI:17996"/>
    </reaction>
</comment>
<evidence type="ECO:0000256" key="21">
    <source>
        <dbReference type="ARBA" id="ARBA00023214"/>
    </source>
</evidence>
<name>A0A4W2DMW3_BOBOX</name>
<evidence type="ECO:0000256" key="12">
    <source>
        <dbReference type="ARBA" id="ARBA00022882"/>
    </source>
</evidence>
<keyword evidence="22 25" id="KW-0807">Transducer</keyword>
<keyword evidence="20" id="KW-0325">Glycoprotein</keyword>
<dbReference type="PANTHER" id="PTHR24062">
    <property type="entry name" value="VOMERONASAL TYPE-1 RECEPTOR"/>
    <property type="match status" value="1"/>
</dbReference>
<dbReference type="GO" id="GO:0016503">
    <property type="term" value="F:pheromone receptor activity"/>
    <property type="evidence" value="ECO:0007669"/>
    <property type="project" value="InterPro"/>
</dbReference>
<reference evidence="26" key="2">
    <citation type="submission" date="2025-08" db="UniProtKB">
        <authorList>
            <consortium name="Ensembl"/>
        </authorList>
    </citation>
    <scope>IDENTIFICATION</scope>
</reference>
<feature type="transmembrane region" description="Helical" evidence="25">
    <location>
        <begin position="191"/>
        <end position="209"/>
    </location>
</feature>
<evidence type="ECO:0000256" key="4">
    <source>
        <dbReference type="ARBA" id="ARBA00004651"/>
    </source>
</evidence>
<keyword evidence="16" id="KW-0406">Ion transport</keyword>
<evidence type="ECO:0000256" key="22">
    <source>
        <dbReference type="ARBA" id="ARBA00023224"/>
    </source>
</evidence>
<dbReference type="GO" id="GO:0016491">
    <property type="term" value="F:oxidoreductase activity"/>
    <property type="evidence" value="ECO:0007669"/>
    <property type="project" value="UniProtKB-KW"/>
</dbReference>
<evidence type="ECO:0000256" key="7">
    <source>
        <dbReference type="ARBA" id="ARBA00022448"/>
    </source>
</evidence>
<evidence type="ECO:0000256" key="6">
    <source>
        <dbReference type="ARBA" id="ARBA00010663"/>
    </source>
</evidence>
<dbReference type="Gene3D" id="1.20.1050.10">
    <property type="match status" value="1"/>
</dbReference>
<dbReference type="Gene3D" id="1.20.1070.10">
    <property type="entry name" value="Rhodopsin 7-helix transmembrane proteins"/>
    <property type="match status" value="1"/>
</dbReference>
<keyword evidence="10 25" id="KW-0589">Pheromone response</keyword>
<reference evidence="26 27" key="1">
    <citation type="submission" date="2018-11" db="EMBL/GenBank/DDBJ databases">
        <title>Haplotype-resolved cattle genomes.</title>
        <authorList>
            <person name="Low W.Y."/>
            <person name="Tearle R."/>
            <person name="Bickhart D.M."/>
            <person name="Rosen B.D."/>
            <person name="Koren S."/>
            <person name="Rhie A."/>
            <person name="Hiendleder S."/>
            <person name="Phillippy A.M."/>
            <person name="Smith T.P.L."/>
            <person name="Williams J.L."/>
        </authorList>
    </citation>
    <scope>NUCLEOTIDE SEQUENCE [LARGE SCALE GENOMIC DNA]</scope>
</reference>
<keyword evidence="11 25" id="KW-0812">Transmembrane</keyword>
<keyword evidence="23" id="KW-0407">Ion channel</keyword>
<evidence type="ECO:0000256" key="23">
    <source>
        <dbReference type="ARBA" id="ARBA00023303"/>
    </source>
</evidence>
<evidence type="ECO:0000256" key="20">
    <source>
        <dbReference type="ARBA" id="ARBA00023180"/>
    </source>
</evidence>
<reference evidence="26" key="3">
    <citation type="submission" date="2025-09" db="UniProtKB">
        <authorList>
            <consortium name="Ensembl"/>
        </authorList>
    </citation>
    <scope>IDENTIFICATION</scope>
</reference>
<proteinExistence type="inferred from homology"/>
<keyword evidence="18 25" id="KW-0675">Receptor</keyword>
<evidence type="ECO:0000256" key="11">
    <source>
        <dbReference type="ARBA" id="ARBA00022692"/>
    </source>
</evidence>
<dbReference type="SUPFAM" id="SSF47616">
    <property type="entry name" value="GST C-terminal domain-like"/>
    <property type="match status" value="1"/>
</dbReference>
<feature type="transmembrane region" description="Helical" evidence="25">
    <location>
        <begin position="7"/>
        <end position="35"/>
    </location>
</feature>
<evidence type="ECO:0000256" key="2">
    <source>
        <dbReference type="ARBA" id="ARBA00004167"/>
    </source>
</evidence>
<dbReference type="Proteomes" id="UP000314981">
    <property type="component" value="Chromosome 1"/>
</dbReference>
<evidence type="ECO:0000313" key="26">
    <source>
        <dbReference type="Ensembl" id="ENSBIXP00000025710.1"/>
    </source>
</evidence>
<protein>
    <recommendedName>
        <fullName evidence="25">Vomeronasal type-1 receptor</fullName>
    </recommendedName>
</protein>
<keyword evidence="7" id="KW-0813">Transport</keyword>
<dbReference type="PRINTS" id="PR01534">
    <property type="entry name" value="VOMERONASL1R"/>
</dbReference>
<evidence type="ECO:0000256" key="17">
    <source>
        <dbReference type="ARBA" id="ARBA00023136"/>
    </source>
</evidence>
<comment type="caution">
    <text evidence="25">Lacks conserved residue(s) required for the propagation of feature annotation.</text>
</comment>
<evidence type="ECO:0000256" key="5">
    <source>
        <dbReference type="ARBA" id="ARBA00007655"/>
    </source>
</evidence>
<dbReference type="GO" id="GO:0019236">
    <property type="term" value="P:response to pheromone"/>
    <property type="evidence" value="ECO:0007669"/>
    <property type="project" value="UniProtKB-KW"/>
</dbReference>
<evidence type="ECO:0000256" key="9">
    <source>
        <dbReference type="ARBA" id="ARBA00022490"/>
    </source>
</evidence>
<dbReference type="FunFam" id="1.20.1050.10:FF:000001">
    <property type="entry name" value="Chloride intracellular channel 2"/>
    <property type="match status" value="1"/>
</dbReference>
<evidence type="ECO:0000256" key="1">
    <source>
        <dbReference type="ARBA" id="ARBA00003878"/>
    </source>
</evidence>
<evidence type="ECO:0000256" key="19">
    <source>
        <dbReference type="ARBA" id="ARBA00023173"/>
    </source>
</evidence>
<evidence type="ECO:0000313" key="27">
    <source>
        <dbReference type="Proteomes" id="UP000314981"/>
    </source>
</evidence>
<evidence type="ECO:0000256" key="3">
    <source>
        <dbReference type="ARBA" id="ARBA00004496"/>
    </source>
</evidence>
<comment type="function">
    <text evidence="1">Putative pheromone receptor.</text>
</comment>
<evidence type="ECO:0000256" key="8">
    <source>
        <dbReference type="ARBA" id="ARBA00022475"/>
    </source>
</evidence>
<evidence type="ECO:0000256" key="18">
    <source>
        <dbReference type="ARBA" id="ARBA00023170"/>
    </source>
</evidence>
<comment type="subcellular location">
    <subcellularLocation>
        <location evidence="4 25">Cell membrane</location>
        <topology evidence="4 25">Multi-pass membrane protein</topology>
    </subcellularLocation>
    <subcellularLocation>
        <location evidence="3">Cytoplasm</location>
    </subcellularLocation>
    <subcellularLocation>
        <location evidence="2">Membrane</location>
        <topology evidence="2">Single-pass membrane protein</topology>
    </subcellularLocation>
</comment>
<dbReference type="Ensembl" id="ENSBIXT00000042517.1">
    <property type="protein sequence ID" value="ENSBIXP00000025710.1"/>
    <property type="gene ID" value="ENSBIXG00000006851.1"/>
</dbReference>
<dbReference type="GO" id="GO:0005886">
    <property type="term" value="C:plasma membrane"/>
    <property type="evidence" value="ECO:0007669"/>
    <property type="project" value="UniProtKB-SubCell"/>
</dbReference>
<dbReference type="Pfam" id="PF03402">
    <property type="entry name" value="V1R"/>
    <property type="match status" value="1"/>
</dbReference>
<keyword evidence="27" id="KW-1185">Reference proteome</keyword>
<comment type="similarity">
    <text evidence="5">Belongs to the chloride channel CLIC family.</text>
</comment>
<feature type="transmembrane region" description="Helical" evidence="25">
    <location>
        <begin position="125"/>
        <end position="144"/>
    </location>
</feature>
<keyword evidence="9" id="KW-0963">Cytoplasm</keyword>
<dbReference type="InterPro" id="IPR004072">
    <property type="entry name" value="Vmron_rcpt_1"/>
</dbReference>
<evidence type="ECO:0000256" key="13">
    <source>
        <dbReference type="ARBA" id="ARBA00022989"/>
    </source>
</evidence>
<keyword evidence="14" id="KW-0560">Oxidoreductase</keyword>
<keyword evidence="21" id="KW-0868">Chloride</keyword>
<dbReference type="GO" id="GO:0034707">
    <property type="term" value="C:chloride channel complex"/>
    <property type="evidence" value="ECO:0007669"/>
    <property type="project" value="UniProtKB-KW"/>
</dbReference>
<dbReference type="SUPFAM" id="SSF81321">
    <property type="entry name" value="Family A G protein-coupled receptor-like"/>
    <property type="match status" value="1"/>
</dbReference>
<evidence type="ECO:0000256" key="25">
    <source>
        <dbReference type="RuleBase" id="RU364061"/>
    </source>
</evidence>
<dbReference type="OMA" id="PEMGDIG"/>
<dbReference type="InterPro" id="IPR036282">
    <property type="entry name" value="Glutathione-S-Trfase_C_sf"/>
</dbReference>
<evidence type="ECO:0000256" key="14">
    <source>
        <dbReference type="ARBA" id="ARBA00023002"/>
    </source>
</evidence>
<evidence type="ECO:0000256" key="10">
    <source>
        <dbReference type="ARBA" id="ARBA00022507"/>
    </source>
</evidence>
<dbReference type="AlphaFoldDB" id="A0A4W2DMW3"/>
<organism evidence="26 27">
    <name type="scientific">Bos indicus x Bos taurus</name>
    <name type="common">Hybrid cattle</name>
    <dbReference type="NCBI Taxonomy" id="30522"/>
    <lineage>
        <taxon>Eukaryota</taxon>
        <taxon>Metazoa</taxon>
        <taxon>Chordata</taxon>
        <taxon>Craniata</taxon>
        <taxon>Vertebrata</taxon>
        <taxon>Euteleostomi</taxon>
        <taxon>Mammalia</taxon>
        <taxon>Eutheria</taxon>
        <taxon>Laurasiatheria</taxon>
        <taxon>Artiodactyla</taxon>
        <taxon>Ruminantia</taxon>
        <taxon>Pecora</taxon>
        <taxon>Bovidae</taxon>
        <taxon>Bovinae</taxon>
        <taxon>Bos</taxon>
    </lineage>
</organism>
<keyword evidence="15 25" id="KW-0297">G-protein coupled receptor</keyword>
<accession>A0A4W2DMW3</accession>
<evidence type="ECO:0000256" key="15">
    <source>
        <dbReference type="ARBA" id="ARBA00023040"/>
    </source>
</evidence>
<comment type="similarity">
    <text evidence="6 25">Belongs to the G-protein coupled receptor 1 family.</text>
</comment>
<dbReference type="FunFam" id="1.20.1070.10:FF:000033">
    <property type="entry name" value="Vomeronasal type-1 receptor"/>
    <property type="match status" value="1"/>
</dbReference>
<keyword evidence="13 25" id="KW-1133">Transmembrane helix</keyword>
<dbReference type="GO" id="GO:0005737">
    <property type="term" value="C:cytoplasm"/>
    <property type="evidence" value="ECO:0007669"/>
    <property type="project" value="UniProtKB-SubCell"/>
</dbReference>
<keyword evidence="17 25" id="KW-0472">Membrane</keyword>
<evidence type="ECO:0000256" key="24">
    <source>
        <dbReference type="ARBA" id="ARBA00024167"/>
    </source>
</evidence>
<evidence type="ECO:0000256" key="16">
    <source>
        <dbReference type="ARBA" id="ARBA00023065"/>
    </source>
</evidence>
<keyword evidence="8 25" id="KW-1003">Cell membrane</keyword>
<dbReference type="GO" id="GO:0005254">
    <property type="term" value="F:chloride channel activity"/>
    <property type="evidence" value="ECO:0007669"/>
    <property type="project" value="UniProtKB-KW"/>
</dbReference>
<keyword evidence="12" id="KW-0851">Voltage-gated channel</keyword>